<feature type="compositionally biased region" description="Polar residues" evidence="1">
    <location>
        <begin position="1"/>
        <end position="12"/>
    </location>
</feature>
<evidence type="ECO:0000313" key="2">
    <source>
        <dbReference type="EMBL" id="KAJ8995409.1"/>
    </source>
</evidence>
<dbReference type="AlphaFoldDB" id="A0AAN6F2Y2"/>
<dbReference type="EMBL" id="JAJGCB010000001">
    <property type="protein sequence ID" value="KAJ8995409.1"/>
    <property type="molecule type" value="Genomic_DNA"/>
</dbReference>
<dbReference type="Proteomes" id="UP001161757">
    <property type="component" value="Unassembled WGS sequence"/>
</dbReference>
<organism evidence="2 3">
    <name type="scientific">Exophiala dermatitidis</name>
    <name type="common">Black yeast-like fungus</name>
    <name type="synonym">Wangiella dermatitidis</name>
    <dbReference type="NCBI Taxonomy" id="5970"/>
    <lineage>
        <taxon>Eukaryota</taxon>
        <taxon>Fungi</taxon>
        <taxon>Dikarya</taxon>
        <taxon>Ascomycota</taxon>
        <taxon>Pezizomycotina</taxon>
        <taxon>Eurotiomycetes</taxon>
        <taxon>Chaetothyriomycetidae</taxon>
        <taxon>Chaetothyriales</taxon>
        <taxon>Herpotrichiellaceae</taxon>
        <taxon>Exophiala</taxon>
    </lineage>
</organism>
<feature type="region of interest" description="Disordered" evidence="1">
    <location>
        <begin position="1"/>
        <end position="52"/>
    </location>
</feature>
<feature type="compositionally biased region" description="Basic and acidic residues" evidence="1">
    <location>
        <begin position="30"/>
        <end position="49"/>
    </location>
</feature>
<gene>
    <name evidence="2" type="ORF">HRR80_000183</name>
</gene>
<protein>
    <submittedName>
        <fullName evidence="2">Uncharacterized protein</fullName>
    </submittedName>
</protein>
<accession>A0AAN6F2Y2</accession>
<sequence length="107" mass="11830">MPPLQSIATTITPAPGSTERARHATPMATRETRRTKWLDGSDSLGEKPQARQAPLRSYWLVAVKTVQIVCPVRLRVGLSTTSGCPRWSSYCQSLYLRLSDVQCLSAI</sequence>
<evidence type="ECO:0000256" key="1">
    <source>
        <dbReference type="SAM" id="MobiDB-lite"/>
    </source>
</evidence>
<comment type="caution">
    <text evidence="2">The sequence shown here is derived from an EMBL/GenBank/DDBJ whole genome shotgun (WGS) entry which is preliminary data.</text>
</comment>
<evidence type="ECO:0000313" key="3">
    <source>
        <dbReference type="Proteomes" id="UP001161757"/>
    </source>
</evidence>
<proteinExistence type="predicted"/>
<name>A0AAN6F2Y2_EXODE</name>
<reference evidence="2" key="1">
    <citation type="submission" date="2023-01" db="EMBL/GenBank/DDBJ databases">
        <title>Exophiala dermititidis isolated from Cystic Fibrosis Patient.</title>
        <authorList>
            <person name="Kurbessoian T."/>
            <person name="Crocker A."/>
            <person name="Murante D."/>
            <person name="Hogan D.A."/>
            <person name="Stajich J.E."/>
        </authorList>
    </citation>
    <scope>NUCLEOTIDE SEQUENCE</scope>
    <source>
        <strain evidence="2">Ex8</strain>
    </source>
</reference>